<evidence type="ECO:0008006" key="5">
    <source>
        <dbReference type="Google" id="ProtNLM"/>
    </source>
</evidence>
<dbReference type="PANTHER" id="PTHR19961">
    <property type="entry name" value="FIMBRIN/PLASTIN"/>
    <property type="match status" value="1"/>
</dbReference>
<dbReference type="GO" id="GO:0051017">
    <property type="term" value="P:actin filament bundle assembly"/>
    <property type="evidence" value="ECO:0007669"/>
    <property type="project" value="InterPro"/>
</dbReference>
<reference evidence="3 4" key="1">
    <citation type="journal article" date="2020" name="Mol. Biol. Evol.">
        <title>Distinct Expression and Methylation Patterns for Genes with Different Fates following a Single Whole-Genome Duplication in Flowering Plants.</title>
        <authorList>
            <person name="Shi T."/>
            <person name="Rahmani R.S."/>
            <person name="Gugger P.F."/>
            <person name="Wang M."/>
            <person name="Li H."/>
            <person name="Zhang Y."/>
            <person name="Li Z."/>
            <person name="Wang Q."/>
            <person name="Van de Peer Y."/>
            <person name="Marchal K."/>
            <person name="Chen J."/>
        </authorList>
    </citation>
    <scope>NUCLEOTIDE SEQUENCE [LARGE SCALE GENOMIC DNA]</scope>
    <source>
        <tissue evidence="3">Leaf</tissue>
    </source>
</reference>
<protein>
    <recommendedName>
        <fullName evidence="5">Calponin-homology (CH) domain-containing protein</fullName>
    </recommendedName>
</protein>
<evidence type="ECO:0000313" key="4">
    <source>
        <dbReference type="Proteomes" id="UP000607653"/>
    </source>
</evidence>
<dbReference type="EMBL" id="DUZY01000007">
    <property type="protein sequence ID" value="DAD45801.1"/>
    <property type="molecule type" value="Genomic_DNA"/>
</dbReference>
<accession>A0A822ZQL5</accession>
<proteinExistence type="predicted"/>
<name>A0A822ZQL5_NELNU</name>
<comment type="caution">
    <text evidence="3">The sequence shown here is derived from an EMBL/GenBank/DDBJ whole genome shotgun (WGS) entry which is preliminary data.</text>
</comment>
<gene>
    <name evidence="3" type="ORF">HUJ06_004031</name>
</gene>
<dbReference type="AlphaFoldDB" id="A0A822ZQL5"/>
<dbReference type="InterPro" id="IPR039959">
    <property type="entry name" value="Fimbrin/Plastin"/>
</dbReference>
<evidence type="ECO:0000256" key="1">
    <source>
        <dbReference type="ARBA" id="ARBA00022737"/>
    </source>
</evidence>
<evidence type="ECO:0000313" key="3">
    <source>
        <dbReference type="EMBL" id="DAD45801.1"/>
    </source>
</evidence>
<keyword evidence="2" id="KW-0009">Actin-binding</keyword>
<keyword evidence="4" id="KW-1185">Reference proteome</keyword>
<dbReference type="InterPro" id="IPR036872">
    <property type="entry name" value="CH_dom_sf"/>
</dbReference>
<dbReference type="Gene3D" id="1.10.418.10">
    <property type="entry name" value="Calponin-like domain"/>
    <property type="match status" value="1"/>
</dbReference>
<dbReference type="GO" id="GO:0051015">
    <property type="term" value="F:actin filament binding"/>
    <property type="evidence" value="ECO:0007669"/>
    <property type="project" value="InterPro"/>
</dbReference>
<dbReference type="SUPFAM" id="SSF47576">
    <property type="entry name" value="Calponin-homology domain, CH-domain"/>
    <property type="match status" value="1"/>
</dbReference>
<sequence length="96" mass="11477">MLVLRLISQIIKIQLWADLNLRKTPQLVELVDDSKDVEELMNQPPEKILLRWMNFHLTFSADVKDVEELMNQPPEKILLRWMNFHLTFSADVKYQL</sequence>
<dbReference type="PANTHER" id="PTHR19961:SF18">
    <property type="entry name" value="FI19014P1"/>
    <property type="match status" value="1"/>
</dbReference>
<organism evidence="3 4">
    <name type="scientific">Nelumbo nucifera</name>
    <name type="common">Sacred lotus</name>
    <dbReference type="NCBI Taxonomy" id="4432"/>
    <lineage>
        <taxon>Eukaryota</taxon>
        <taxon>Viridiplantae</taxon>
        <taxon>Streptophyta</taxon>
        <taxon>Embryophyta</taxon>
        <taxon>Tracheophyta</taxon>
        <taxon>Spermatophyta</taxon>
        <taxon>Magnoliopsida</taxon>
        <taxon>Proteales</taxon>
        <taxon>Nelumbonaceae</taxon>
        <taxon>Nelumbo</taxon>
    </lineage>
</organism>
<dbReference type="Proteomes" id="UP000607653">
    <property type="component" value="Unassembled WGS sequence"/>
</dbReference>
<keyword evidence="1" id="KW-0677">Repeat</keyword>
<evidence type="ECO:0000256" key="2">
    <source>
        <dbReference type="ARBA" id="ARBA00023203"/>
    </source>
</evidence>